<dbReference type="Proteomes" id="UP000741360">
    <property type="component" value="Unassembled WGS sequence"/>
</dbReference>
<dbReference type="InterPro" id="IPR036188">
    <property type="entry name" value="FAD/NAD-bd_sf"/>
</dbReference>
<sequence length="62" mass="6803">MRRDYDAVLVGASLGTLVLAALLARRGQRVLLLESSSGPRGACSTFSKDHYIFESFPVLFWG</sequence>
<comment type="caution">
    <text evidence="1">The sequence shown here is derived from an EMBL/GenBank/DDBJ whole genome shotgun (WGS) entry which is preliminary data.</text>
</comment>
<dbReference type="Pfam" id="PF13450">
    <property type="entry name" value="NAD_binding_8"/>
    <property type="match status" value="1"/>
</dbReference>
<protein>
    <submittedName>
        <fullName evidence="1">NAD(P)-binding protein</fullName>
    </submittedName>
</protein>
<dbReference type="GO" id="GO:0016116">
    <property type="term" value="P:carotenoid metabolic process"/>
    <property type="evidence" value="ECO:0007669"/>
    <property type="project" value="InterPro"/>
</dbReference>
<evidence type="ECO:0000313" key="2">
    <source>
        <dbReference type="Proteomes" id="UP000741360"/>
    </source>
</evidence>
<gene>
    <name evidence="1" type="ORF">HYY65_07710</name>
</gene>
<dbReference type="AlphaFoldDB" id="A0A932GPS8"/>
<dbReference type="PANTHER" id="PTHR46313">
    <property type="match status" value="1"/>
</dbReference>
<dbReference type="EMBL" id="JACPSX010000144">
    <property type="protein sequence ID" value="MBI3014926.1"/>
    <property type="molecule type" value="Genomic_DNA"/>
</dbReference>
<accession>A0A932GPS8</accession>
<dbReference type="PANTHER" id="PTHR46313:SF3">
    <property type="entry name" value="PROLYCOPENE ISOMERASE, CHLOROPLASTIC"/>
    <property type="match status" value="1"/>
</dbReference>
<evidence type="ECO:0000313" key="1">
    <source>
        <dbReference type="EMBL" id="MBI3014926.1"/>
    </source>
</evidence>
<organism evidence="1 2">
    <name type="scientific">Tectimicrobiota bacterium</name>
    <dbReference type="NCBI Taxonomy" id="2528274"/>
    <lineage>
        <taxon>Bacteria</taxon>
        <taxon>Pseudomonadati</taxon>
        <taxon>Nitrospinota/Tectimicrobiota group</taxon>
        <taxon>Candidatus Tectimicrobiota</taxon>
    </lineage>
</organism>
<dbReference type="SUPFAM" id="SSF51905">
    <property type="entry name" value="FAD/NAD(P)-binding domain"/>
    <property type="match status" value="1"/>
</dbReference>
<dbReference type="Gene3D" id="3.50.50.60">
    <property type="entry name" value="FAD/NAD(P)-binding domain"/>
    <property type="match status" value="1"/>
</dbReference>
<reference evidence="1" key="1">
    <citation type="submission" date="2020-07" db="EMBL/GenBank/DDBJ databases">
        <title>Huge and variable diversity of episymbiotic CPR bacteria and DPANN archaea in groundwater ecosystems.</title>
        <authorList>
            <person name="He C.Y."/>
            <person name="Keren R."/>
            <person name="Whittaker M."/>
            <person name="Farag I.F."/>
            <person name="Doudna J."/>
            <person name="Cate J.H.D."/>
            <person name="Banfield J.F."/>
        </authorList>
    </citation>
    <scope>NUCLEOTIDE SEQUENCE</scope>
    <source>
        <strain evidence="1">NC_groundwater_717_Ag_S-0.2um_59_8</strain>
    </source>
</reference>
<dbReference type="InterPro" id="IPR045892">
    <property type="entry name" value="CrtISO-like"/>
</dbReference>
<name>A0A932GPS8_UNCTE</name>
<proteinExistence type="predicted"/>
<feature type="non-terminal residue" evidence="1">
    <location>
        <position position="62"/>
    </location>
</feature>